<evidence type="ECO:0000256" key="9">
    <source>
        <dbReference type="SAM" id="MobiDB-lite"/>
    </source>
</evidence>
<protein>
    <recommendedName>
        <fullName evidence="8">Glycosyltransferase family 92 protein</fullName>
        <ecNumber evidence="8">2.4.1.-</ecNumber>
    </recommendedName>
</protein>
<evidence type="ECO:0000256" key="4">
    <source>
        <dbReference type="ARBA" id="ARBA00022679"/>
    </source>
</evidence>
<accession>A0ABD2KK05</accession>
<dbReference type="InterPro" id="IPR052012">
    <property type="entry name" value="GTase_92"/>
</dbReference>
<comment type="caution">
    <text evidence="10">The sequence shown here is derived from an EMBL/GenBank/DDBJ whole genome shotgun (WGS) entry which is preliminary data.</text>
</comment>
<evidence type="ECO:0000313" key="11">
    <source>
        <dbReference type="Proteomes" id="UP001620645"/>
    </source>
</evidence>
<dbReference type="AlphaFoldDB" id="A0ABD2KK05"/>
<dbReference type="InterPro" id="IPR008166">
    <property type="entry name" value="Glyco_transf_92"/>
</dbReference>
<comment type="subcellular location">
    <subcellularLocation>
        <location evidence="1">Membrane</location>
        <topology evidence="1">Single-pass membrane protein</topology>
    </subcellularLocation>
</comment>
<dbReference type="GO" id="GO:0016020">
    <property type="term" value="C:membrane"/>
    <property type="evidence" value="ECO:0007669"/>
    <property type="project" value="UniProtKB-SubCell"/>
</dbReference>
<dbReference type="Pfam" id="PF01697">
    <property type="entry name" value="Glyco_transf_92"/>
    <property type="match status" value="1"/>
</dbReference>
<evidence type="ECO:0000256" key="3">
    <source>
        <dbReference type="ARBA" id="ARBA00022676"/>
    </source>
</evidence>
<evidence type="ECO:0000256" key="7">
    <source>
        <dbReference type="ARBA" id="ARBA00023136"/>
    </source>
</evidence>
<feature type="region of interest" description="Disordered" evidence="9">
    <location>
        <begin position="332"/>
        <end position="365"/>
    </location>
</feature>
<keyword evidence="7" id="KW-0472">Membrane</keyword>
<proteinExistence type="inferred from homology"/>
<dbReference type="EMBL" id="JBICCN010000015">
    <property type="protein sequence ID" value="KAL3103259.1"/>
    <property type="molecule type" value="Genomic_DNA"/>
</dbReference>
<keyword evidence="3 8" id="KW-0328">Glycosyltransferase</keyword>
<evidence type="ECO:0000256" key="1">
    <source>
        <dbReference type="ARBA" id="ARBA00004167"/>
    </source>
</evidence>
<comment type="similarity">
    <text evidence="2 8">Belongs to the glycosyltransferase 92 family.</text>
</comment>
<dbReference type="Proteomes" id="UP001620645">
    <property type="component" value="Unassembled WGS sequence"/>
</dbReference>
<dbReference type="PANTHER" id="PTHR21645:SF2">
    <property type="entry name" value="GLYCOSYLTRANSFERASE FAMILY 92 PROTEIN F59C6.8"/>
    <property type="match status" value="1"/>
</dbReference>
<dbReference type="GO" id="GO:0016757">
    <property type="term" value="F:glycosyltransferase activity"/>
    <property type="evidence" value="ECO:0007669"/>
    <property type="project" value="UniProtKB-UniRule"/>
</dbReference>
<keyword evidence="6" id="KW-1133">Transmembrane helix</keyword>
<keyword evidence="5" id="KW-0812">Transmembrane</keyword>
<dbReference type="PANTHER" id="PTHR21645">
    <property type="entry name" value="GLYCOSYLTRANSFERASE FAMILY 92 PROTEIN"/>
    <property type="match status" value="1"/>
</dbReference>
<dbReference type="EC" id="2.4.1.-" evidence="8"/>
<evidence type="ECO:0000256" key="5">
    <source>
        <dbReference type="ARBA" id="ARBA00022692"/>
    </source>
</evidence>
<reference evidence="10 11" key="1">
    <citation type="submission" date="2024-10" db="EMBL/GenBank/DDBJ databases">
        <authorList>
            <person name="Kim D."/>
        </authorList>
    </citation>
    <scope>NUCLEOTIDE SEQUENCE [LARGE SCALE GENOMIC DNA]</scope>
    <source>
        <strain evidence="10">Taebaek</strain>
    </source>
</reference>
<name>A0ABD2KK05_HETSC</name>
<organism evidence="10 11">
    <name type="scientific">Heterodera schachtii</name>
    <name type="common">Sugarbeet cyst nematode worm</name>
    <name type="synonym">Tylenchus schachtii</name>
    <dbReference type="NCBI Taxonomy" id="97005"/>
    <lineage>
        <taxon>Eukaryota</taxon>
        <taxon>Metazoa</taxon>
        <taxon>Ecdysozoa</taxon>
        <taxon>Nematoda</taxon>
        <taxon>Chromadorea</taxon>
        <taxon>Rhabditida</taxon>
        <taxon>Tylenchina</taxon>
        <taxon>Tylenchomorpha</taxon>
        <taxon>Tylenchoidea</taxon>
        <taxon>Heteroderidae</taxon>
        <taxon>Heteroderinae</taxon>
        <taxon>Heterodera</taxon>
    </lineage>
</organism>
<evidence type="ECO:0000256" key="8">
    <source>
        <dbReference type="RuleBase" id="RU366017"/>
    </source>
</evidence>
<evidence type="ECO:0000256" key="2">
    <source>
        <dbReference type="ARBA" id="ARBA00007647"/>
    </source>
</evidence>
<evidence type="ECO:0000256" key="6">
    <source>
        <dbReference type="ARBA" id="ARBA00022989"/>
    </source>
</evidence>
<keyword evidence="11" id="KW-1185">Reference proteome</keyword>
<keyword evidence="4 8" id="KW-0808">Transferase</keyword>
<sequence>MLFASIKFVLLPHLAPLLLLLLRLLLLRSFLLSQPFPLYFTRAFFYPHSSHIDGLRNRHNVAIVLATGDRRLAFSSSEFEIVCGTFNGLQRWKSLTSAKLEPLHIGYAHAPCRLAIYRIVCHPFPFKNLSPRIGLKIDQSDPIKIKVTFADQTPRQIVVCPGRVFLFEQWHLLLTSLELHRLHRVDLVLVHVLSVHPSVFSLLRLYEKEGFVWVRPSLQLPSAESGNSPTFDANSETLWNNQLVNFHDCLYTFKESSAFIAFPDWDDLLLTPSPSAFLSSTSFPSSVRSSSATIFPASTFSSTSSSSSASSFASFPSSVPSSPATTSPASTFSSASSSSFTSSSTLSPTSSSTSSSVSSSSSPSSSSSASALSAALLRFVSVHPFSAALLPKRFPGHFPTITQFVDNGWEMFDLFEKGVRFSVWPSDAQFISKVLLRPKFVSGVDLHGPAGSMALAHQIDELPAENAFFVHARDYQKNPRLNQRLPFASLLVSNLATFLHRHNASLSDLPKSERFVPTLNECLRNIEAKVRRNRHSKCFNYAQCRKELLENVEGNGGKAWECVGTDNRWSAVQRTRHFRFYVMEDEAMAQFSGIRCLP</sequence>
<gene>
    <name evidence="10" type="ORF">niasHS_002445</name>
</gene>
<evidence type="ECO:0000313" key="10">
    <source>
        <dbReference type="EMBL" id="KAL3103259.1"/>
    </source>
</evidence>